<protein>
    <recommendedName>
        <fullName evidence="3">DUF3168 domain-containing protein</fullName>
    </recommendedName>
</protein>
<sequence>MINSKIIETLQPLNIPIHWMEYSGDNEEYLIFQTNNQDDINYSDDIASNENIEIGLIYWFKSPAGASKIDEIKRLMKEEKFIKLNERDMKSDDFYGRSFRYRLVKDL</sequence>
<dbReference type="RefSeq" id="WP_094368473.1">
    <property type="nucleotide sequence ID" value="NZ_NOJY02000001.1"/>
</dbReference>
<name>A0A371JAG1_9FIRM</name>
<dbReference type="EMBL" id="NOJY02000001">
    <property type="protein sequence ID" value="RDY29760.1"/>
    <property type="molecule type" value="Genomic_DNA"/>
</dbReference>
<dbReference type="Proteomes" id="UP000215694">
    <property type="component" value="Unassembled WGS sequence"/>
</dbReference>
<dbReference type="AlphaFoldDB" id="A0A371JAG1"/>
<gene>
    <name evidence="1" type="ORF">CHL78_000900</name>
</gene>
<evidence type="ECO:0000313" key="2">
    <source>
        <dbReference type="Proteomes" id="UP000215694"/>
    </source>
</evidence>
<comment type="caution">
    <text evidence="1">The sequence shown here is derived from an EMBL/GenBank/DDBJ whole genome shotgun (WGS) entry which is preliminary data.</text>
</comment>
<reference evidence="1 2" key="1">
    <citation type="journal article" date="2017" name="Genome Announc.">
        <title>Draft Genome Sequence of Romboutsia weinsteinii sp. nov. Strain CCRI-19649(T) Isolated from Surface Water.</title>
        <authorList>
            <person name="Maheux A.F."/>
            <person name="Boudreau D.K."/>
            <person name="Berube E."/>
            <person name="Boissinot M."/>
            <person name="Cantin P."/>
            <person name="Raymond F."/>
            <person name="Corbeil J."/>
            <person name="Omar R.F."/>
            <person name="Bergeron M.G."/>
        </authorList>
    </citation>
    <scope>NUCLEOTIDE SEQUENCE [LARGE SCALE GENOMIC DNA]</scope>
    <source>
        <strain evidence="1 2">CCRI-19649</strain>
    </source>
</reference>
<keyword evidence="2" id="KW-1185">Reference proteome</keyword>
<organism evidence="1 2">
    <name type="scientific">Romboutsia weinsteinii</name>
    <dbReference type="NCBI Taxonomy" id="2020949"/>
    <lineage>
        <taxon>Bacteria</taxon>
        <taxon>Bacillati</taxon>
        <taxon>Bacillota</taxon>
        <taxon>Clostridia</taxon>
        <taxon>Peptostreptococcales</taxon>
        <taxon>Peptostreptococcaceae</taxon>
        <taxon>Romboutsia</taxon>
    </lineage>
</organism>
<dbReference type="OrthoDB" id="2454603at2"/>
<proteinExistence type="predicted"/>
<evidence type="ECO:0000313" key="1">
    <source>
        <dbReference type="EMBL" id="RDY29760.1"/>
    </source>
</evidence>
<accession>A0A371JAG1</accession>
<evidence type="ECO:0008006" key="3">
    <source>
        <dbReference type="Google" id="ProtNLM"/>
    </source>
</evidence>